<dbReference type="EMBL" id="BNJQ01000042">
    <property type="protein sequence ID" value="GHP12474.1"/>
    <property type="molecule type" value="Genomic_DNA"/>
</dbReference>
<feature type="compositionally biased region" description="Polar residues" evidence="1">
    <location>
        <begin position="115"/>
        <end position="136"/>
    </location>
</feature>
<proteinExistence type="predicted"/>
<feature type="region of interest" description="Disordered" evidence="1">
    <location>
        <begin position="37"/>
        <end position="136"/>
    </location>
</feature>
<name>A0A830HZC6_9CHLO</name>
<evidence type="ECO:0000256" key="1">
    <source>
        <dbReference type="SAM" id="MobiDB-lite"/>
    </source>
</evidence>
<organism evidence="2 3">
    <name type="scientific">Pycnococcus provasolii</name>
    <dbReference type="NCBI Taxonomy" id="41880"/>
    <lineage>
        <taxon>Eukaryota</taxon>
        <taxon>Viridiplantae</taxon>
        <taxon>Chlorophyta</taxon>
        <taxon>Pseudoscourfieldiophyceae</taxon>
        <taxon>Pseudoscourfieldiales</taxon>
        <taxon>Pycnococcaceae</taxon>
        <taxon>Pycnococcus</taxon>
    </lineage>
</organism>
<reference evidence="2" key="1">
    <citation type="submission" date="2020-10" db="EMBL/GenBank/DDBJ databases">
        <title>Unveiling of a novel bifunctional photoreceptor, Dualchrome1, isolated from a cosmopolitan green alga.</title>
        <authorList>
            <person name="Suzuki S."/>
            <person name="Kawachi M."/>
        </authorList>
    </citation>
    <scope>NUCLEOTIDE SEQUENCE</scope>
    <source>
        <strain evidence="2">NIES 2893</strain>
    </source>
</reference>
<evidence type="ECO:0000313" key="2">
    <source>
        <dbReference type="EMBL" id="GHP12474.1"/>
    </source>
</evidence>
<comment type="caution">
    <text evidence="2">The sequence shown here is derived from an EMBL/GenBank/DDBJ whole genome shotgun (WGS) entry which is preliminary data.</text>
</comment>
<keyword evidence="3" id="KW-1185">Reference proteome</keyword>
<evidence type="ECO:0000313" key="3">
    <source>
        <dbReference type="Proteomes" id="UP000660262"/>
    </source>
</evidence>
<feature type="compositionally biased region" description="Acidic residues" evidence="1">
    <location>
        <begin position="88"/>
        <end position="99"/>
    </location>
</feature>
<accession>A0A830HZC6</accession>
<sequence>MSSWQREEKSWTDKQQLEDAVDATEELHRMLARNALVRRPGAFARQQEESDNSSVEEVPDDSDEMPASTQAAQPKARSPQTSGGFIEESVDDDDDDDDGATTTSTPFRPTPPPSNLRQQSSPRDTSATLAPTGARNMSVQVGTQNDVGMQVDYDASTGLLYDVSYARVAHAPVVATSSASFTTRTNHALPQAAMVPMGNAIPSTALVDALAETYHAAATMLRGGFDRALATSIATEATGALARLRQAKARAERLRTPLRLAAVR</sequence>
<dbReference type="Proteomes" id="UP000660262">
    <property type="component" value="Unassembled WGS sequence"/>
</dbReference>
<dbReference type="AlphaFoldDB" id="A0A830HZC6"/>
<protein>
    <submittedName>
        <fullName evidence="2">Uncharacterized protein</fullName>
    </submittedName>
</protein>
<gene>
    <name evidence="2" type="ORF">PPROV_001120200</name>
</gene>
<feature type="compositionally biased region" description="Polar residues" evidence="1">
    <location>
        <begin position="67"/>
        <end position="83"/>
    </location>
</feature>